<evidence type="ECO:0000313" key="2">
    <source>
        <dbReference type="Proteomes" id="UP000077202"/>
    </source>
</evidence>
<gene>
    <name evidence="1" type="ORF">AXG93_1670s1060</name>
</gene>
<dbReference type="AlphaFoldDB" id="A0A176WE18"/>
<sequence>MGWPVFREVACEAGCRNRCLAGRSRFALGRADDVERAVIGFSGTEREREEAQCFDEWIEARDQEERAEELQESFGEFELSDIVRLASGKKGTGEDL</sequence>
<evidence type="ECO:0000313" key="1">
    <source>
        <dbReference type="EMBL" id="OAE31488.1"/>
    </source>
</evidence>
<reference evidence="1" key="1">
    <citation type="submission" date="2016-03" db="EMBL/GenBank/DDBJ databases">
        <title>Mechanisms controlling the formation of the plant cell surface in tip-growing cells are functionally conserved among land plants.</title>
        <authorList>
            <person name="Honkanen S."/>
            <person name="Jones V.A."/>
            <person name="Morieri G."/>
            <person name="Champion C."/>
            <person name="Hetherington A.J."/>
            <person name="Kelly S."/>
            <person name="Saint-Marcoux D."/>
            <person name="Proust H."/>
            <person name="Prescott H."/>
            <person name="Dolan L."/>
        </authorList>
    </citation>
    <scope>NUCLEOTIDE SEQUENCE [LARGE SCALE GENOMIC DNA]</scope>
    <source>
        <tissue evidence="1">Whole gametophyte</tissue>
    </source>
</reference>
<proteinExistence type="predicted"/>
<accession>A0A176WE18</accession>
<protein>
    <submittedName>
        <fullName evidence="1">Uncharacterized protein</fullName>
    </submittedName>
</protein>
<organism evidence="1 2">
    <name type="scientific">Marchantia polymorpha subsp. ruderalis</name>
    <dbReference type="NCBI Taxonomy" id="1480154"/>
    <lineage>
        <taxon>Eukaryota</taxon>
        <taxon>Viridiplantae</taxon>
        <taxon>Streptophyta</taxon>
        <taxon>Embryophyta</taxon>
        <taxon>Marchantiophyta</taxon>
        <taxon>Marchantiopsida</taxon>
        <taxon>Marchantiidae</taxon>
        <taxon>Marchantiales</taxon>
        <taxon>Marchantiaceae</taxon>
        <taxon>Marchantia</taxon>
    </lineage>
</organism>
<dbReference type="EMBL" id="LVLJ01001084">
    <property type="protein sequence ID" value="OAE31488.1"/>
    <property type="molecule type" value="Genomic_DNA"/>
</dbReference>
<name>A0A176WE18_MARPO</name>
<dbReference type="Proteomes" id="UP000077202">
    <property type="component" value="Unassembled WGS sequence"/>
</dbReference>
<comment type="caution">
    <text evidence="1">The sequence shown here is derived from an EMBL/GenBank/DDBJ whole genome shotgun (WGS) entry which is preliminary data.</text>
</comment>
<keyword evidence="2" id="KW-1185">Reference proteome</keyword>